<accession>A0ACC2TA89</accession>
<evidence type="ECO:0000313" key="2">
    <source>
        <dbReference type="Proteomes" id="UP001165960"/>
    </source>
</evidence>
<dbReference type="EMBL" id="QTSX02003150">
    <property type="protein sequence ID" value="KAJ9071604.1"/>
    <property type="molecule type" value="Genomic_DNA"/>
</dbReference>
<evidence type="ECO:0000313" key="1">
    <source>
        <dbReference type="EMBL" id="KAJ9071604.1"/>
    </source>
</evidence>
<dbReference type="Proteomes" id="UP001165960">
    <property type="component" value="Unassembled WGS sequence"/>
</dbReference>
<reference evidence="1" key="1">
    <citation type="submission" date="2022-04" db="EMBL/GenBank/DDBJ databases">
        <title>Genome of the entomopathogenic fungus Entomophthora muscae.</title>
        <authorList>
            <person name="Elya C."/>
            <person name="Lovett B.R."/>
            <person name="Lee E."/>
            <person name="Macias A.M."/>
            <person name="Hajek A.E."/>
            <person name="De Bivort B.L."/>
            <person name="Kasson M.T."/>
            <person name="De Fine Licht H.H."/>
            <person name="Stajich J.E."/>
        </authorList>
    </citation>
    <scope>NUCLEOTIDE SEQUENCE</scope>
    <source>
        <strain evidence="1">Berkeley</strain>
    </source>
</reference>
<gene>
    <name evidence="1" type="ORF">DSO57_1035327</name>
</gene>
<proteinExistence type="predicted"/>
<keyword evidence="2" id="KW-1185">Reference proteome</keyword>
<name>A0ACC2TA89_9FUNG</name>
<comment type="caution">
    <text evidence="1">The sequence shown here is derived from an EMBL/GenBank/DDBJ whole genome shotgun (WGS) entry which is preliminary data.</text>
</comment>
<protein>
    <submittedName>
        <fullName evidence="1">Uncharacterized protein</fullName>
    </submittedName>
</protein>
<organism evidence="1 2">
    <name type="scientific">Entomophthora muscae</name>
    <dbReference type="NCBI Taxonomy" id="34485"/>
    <lineage>
        <taxon>Eukaryota</taxon>
        <taxon>Fungi</taxon>
        <taxon>Fungi incertae sedis</taxon>
        <taxon>Zoopagomycota</taxon>
        <taxon>Entomophthoromycotina</taxon>
        <taxon>Entomophthoromycetes</taxon>
        <taxon>Entomophthorales</taxon>
        <taxon>Entomophthoraceae</taxon>
        <taxon>Entomophthora</taxon>
    </lineage>
</organism>
<sequence>MGSPSILAQTTSQDSIQKTHSVAEKIKDDSKITPKALVRDYSRAKNQVESLEARLIQEEKQCQRLQSEIEAYAKKLSLKDNEIHNANQQLNSMESAVTKLQSEKANLLCKLMDRDIREKEEKAAHDRQISALHSKVENMETHHHSLQIENDSLHLEWLAWNKEKSHLVDQNNAYLQTISNIQKKVHELESAQQ</sequence>